<dbReference type="OrthoDB" id="251858at2759"/>
<accession>A0A061J2L4</accession>
<name>A0A061J2L4_TRYRA</name>
<evidence type="ECO:0000313" key="3">
    <source>
        <dbReference type="Proteomes" id="UP000031737"/>
    </source>
</evidence>
<organism evidence="2 3">
    <name type="scientific">Trypanosoma rangeli SC58</name>
    <dbReference type="NCBI Taxonomy" id="429131"/>
    <lineage>
        <taxon>Eukaryota</taxon>
        <taxon>Discoba</taxon>
        <taxon>Euglenozoa</taxon>
        <taxon>Kinetoplastea</taxon>
        <taxon>Metakinetoplastina</taxon>
        <taxon>Trypanosomatida</taxon>
        <taxon>Trypanosomatidae</taxon>
        <taxon>Trypanosoma</taxon>
        <taxon>Herpetosoma</taxon>
    </lineage>
</organism>
<proteinExistence type="predicted"/>
<gene>
    <name evidence="2" type="ORF">TRSC58_03916</name>
</gene>
<dbReference type="EMBL" id="AUPL01003916">
    <property type="protein sequence ID" value="ESL08381.1"/>
    <property type="molecule type" value="Genomic_DNA"/>
</dbReference>
<evidence type="ECO:0000313" key="2">
    <source>
        <dbReference type="EMBL" id="ESL08381.1"/>
    </source>
</evidence>
<dbReference type="VEuPathDB" id="TriTrypDB:TRSC58_03916"/>
<sequence>MTTTVAETLQREVDTAMQEAARQRGGLRRRVTAACDRIRRRQALARAEALTPSFRADLLRRGRAIQKNRTRLLQTLKRFASVLPAGDLREQCGRPNVAVVLLAVQEALQVEEELAHWWLPLPSEEAWCEVCAALRDSGRCVDVPPQPLAGSELRGHQQQERLEVALEHLLVPSCTKAGAEEDEAAAEAASAPLGPWIAIPCFCTVTHFCSHDQLHVVAAAAKGGGGGGGGGAEDEEALHDAAVEAERSISGDGRIAQMALDVAAAHLGSLGGGAGKGTDERDLSGDDGDEEAMESALEEARLRVSLEVAARVTACRYAVESLAAGEDGILLDGVTTVNAAAPLAVPFTVLVLPPMEQIFFCIAYTVGAAILRDEQKERRAAATTAETAIAVGGDDDVGGAGWKGALERWMRQEGSIGNASGPPVGPRLLQYLLDYVFSPAECESQRKGAAVLVQPSTARRWLGLALGTAPEEEGAVDAMMAHYMKRH</sequence>
<dbReference type="AlphaFoldDB" id="A0A061J2L4"/>
<evidence type="ECO:0000256" key="1">
    <source>
        <dbReference type="SAM" id="MobiDB-lite"/>
    </source>
</evidence>
<comment type="caution">
    <text evidence="2">The sequence shown here is derived from an EMBL/GenBank/DDBJ whole genome shotgun (WGS) entry which is preliminary data.</text>
</comment>
<feature type="region of interest" description="Disordered" evidence="1">
    <location>
        <begin position="271"/>
        <end position="290"/>
    </location>
</feature>
<keyword evidence="3" id="KW-1185">Reference proteome</keyword>
<protein>
    <submittedName>
        <fullName evidence="2">Uncharacterized protein</fullName>
    </submittedName>
</protein>
<dbReference type="Proteomes" id="UP000031737">
    <property type="component" value="Unassembled WGS sequence"/>
</dbReference>
<reference evidence="2 3" key="1">
    <citation type="submission" date="2013-07" db="EMBL/GenBank/DDBJ databases">
        <authorList>
            <person name="Stoco P.H."/>
            <person name="Wagner G."/>
            <person name="Gerber A."/>
            <person name="Zaha A."/>
            <person name="Thompson C."/>
            <person name="Bartholomeu D.C."/>
            <person name="Luckemeyer D.D."/>
            <person name="Bahia D."/>
            <person name="Loreto E."/>
            <person name="Prestes E.B."/>
            <person name="Lima F.M."/>
            <person name="Rodrigues-Luiz G."/>
            <person name="Vallejo G.A."/>
            <person name="Filho J.F."/>
            <person name="Monteiro K.M."/>
            <person name="Tyler K.M."/>
            <person name="de Almeida L.G."/>
            <person name="Ortiz M.F."/>
            <person name="Siervo M.A."/>
            <person name="de Moraes M.H."/>
            <person name="Cunha O.L."/>
            <person name="Mendonca-Neto R."/>
            <person name="Silva R."/>
            <person name="Teixeira S.M."/>
            <person name="Murta S.M."/>
            <person name="Sincero T.C."/>
            <person name="Mendes T.A."/>
            <person name="Urmenyi T.P."/>
            <person name="Silva V.G."/>
            <person name="da Rocha W.D."/>
            <person name="Andersson B."/>
            <person name="Romanha A.J."/>
            <person name="Steindel M."/>
            <person name="de Vasconcelos A.T."/>
            <person name="Grisard E.C."/>
        </authorList>
    </citation>
    <scope>NUCLEOTIDE SEQUENCE [LARGE SCALE GENOMIC DNA]</scope>
    <source>
        <strain evidence="2 3">SC58</strain>
    </source>
</reference>